<dbReference type="AlphaFoldDB" id="A0A7Y6II20"/>
<keyword evidence="1" id="KW-0175">Coiled coil</keyword>
<accession>A0A7Y6II20</accession>
<proteinExistence type="predicted"/>
<evidence type="ECO:0000313" key="4">
    <source>
        <dbReference type="Proteomes" id="UP000586042"/>
    </source>
</evidence>
<dbReference type="Proteomes" id="UP000586042">
    <property type="component" value="Unassembled WGS sequence"/>
</dbReference>
<keyword evidence="2" id="KW-1133">Transmembrane helix</keyword>
<protein>
    <submittedName>
        <fullName evidence="3">Uncharacterized protein</fullName>
    </submittedName>
</protein>
<comment type="caution">
    <text evidence="3">The sequence shown here is derived from an EMBL/GenBank/DDBJ whole genome shotgun (WGS) entry which is preliminary data.</text>
</comment>
<dbReference type="RefSeq" id="WP_175595841.1">
    <property type="nucleotide sequence ID" value="NZ_JABWGN010000033.1"/>
</dbReference>
<name>A0A7Y6II20_9ACTN</name>
<gene>
    <name evidence="3" type="ORF">HTZ77_44480</name>
</gene>
<dbReference type="EMBL" id="JABWGN010000033">
    <property type="protein sequence ID" value="NUW38406.1"/>
    <property type="molecule type" value="Genomic_DNA"/>
</dbReference>
<evidence type="ECO:0000256" key="1">
    <source>
        <dbReference type="SAM" id="Coils"/>
    </source>
</evidence>
<sequence length="257" mass="27992">MWRSTAQVVRRAVVSMWAVGMLLATAGWFGDRHGYWSDKPFTTNLVSSLTGAMFGIPVALMVIQRISGRQATHAESRFLAGQAAAVAEALHGTAVAMAKGDERRSRELEEELRKASAALRDLARHRQGPGWTGMSGLVNRYELYLVDPDQYGVLLDRAARQVARLNVIRVRAQEIGAPWVEHLEDIRLPDTDAARFGAWRADLSAIPPGSTRSAAESQVARTRAVLAAGIHEIGDINKLVVDTFLTAGTLRTIAEGP</sequence>
<feature type="coiled-coil region" evidence="1">
    <location>
        <begin position="98"/>
        <end position="125"/>
    </location>
</feature>
<feature type="transmembrane region" description="Helical" evidence="2">
    <location>
        <begin position="12"/>
        <end position="29"/>
    </location>
</feature>
<evidence type="ECO:0000313" key="3">
    <source>
        <dbReference type="EMBL" id="NUW38406.1"/>
    </source>
</evidence>
<keyword evidence="2" id="KW-0472">Membrane</keyword>
<keyword evidence="2" id="KW-0812">Transmembrane</keyword>
<reference evidence="3 4" key="1">
    <citation type="submission" date="2020-06" db="EMBL/GenBank/DDBJ databases">
        <title>Nonomuraea sp. SMC257, a novel actinomycete isolated from soil.</title>
        <authorList>
            <person name="Chanama M."/>
        </authorList>
    </citation>
    <scope>NUCLEOTIDE SEQUENCE [LARGE SCALE GENOMIC DNA]</scope>
    <source>
        <strain evidence="3 4">SMC257</strain>
    </source>
</reference>
<feature type="transmembrane region" description="Helical" evidence="2">
    <location>
        <begin position="41"/>
        <end position="63"/>
    </location>
</feature>
<evidence type="ECO:0000256" key="2">
    <source>
        <dbReference type="SAM" id="Phobius"/>
    </source>
</evidence>
<keyword evidence="4" id="KW-1185">Reference proteome</keyword>
<organism evidence="3 4">
    <name type="scientific">Nonomuraea montanisoli</name>
    <dbReference type="NCBI Taxonomy" id="2741721"/>
    <lineage>
        <taxon>Bacteria</taxon>
        <taxon>Bacillati</taxon>
        <taxon>Actinomycetota</taxon>
        <taxon>Actinomycetes</taxon>
        <taxon>Streptosporangiales</taxon>
        <taxon>Streptosporangiaceae</taxon>
        <taxon>Nonomuraea</taxon>
    </lineage>
</organism>